<dbReference type="SUPFAM" id="SSF53474">
    <property type="entry name" value="alpha/beta-Hydrolases"/>
    <property type="match status" value="1"/>
</dbReference>
<dbReference type="GO" id="GO:0046464">
    <property type="term" value="P:acylglycerol catabolic process"/>
    <property type="evidence" value="ECO:0007669"/>
    <property type="project" value="TreeGrafter"/>
</dbReference>
<dbReference type="Gene3D" id="3.40.50.1820">
    <property type="entry name" value="alpha/beta hydrolase"/>
    <property type="match status" value="1"/>
</dbReference>
<dbReference type="Proteomes" id="UP000002007">
    <property type="component" value="Chromosome"/>
</dbReference>
<dbReference type="PANTHER" id="PTHR43798">
    <property type="entry name" value="MONOACYLGLYCEROL LIPASE"/>
    <property type="match status" value="1"/>
</dbReference>
<dbReference type="InterPro" id="IPR000073">
    <property type="entry name" value="AB_hydrolase_1"/>
</dbReference>
<dbReference type="InterPro" id="IPR029058">
    <property type="entry name" value="AB_hydrolase_fold"/>
</dbReference>
<dbReference type="EMBL" id="CP000910">
    <property type="protein sequence ID" value="ABY23245.1"/>
    <property type="molecule type" value="Genomic_DNA"/>
</dbReference>
<dbReference type="AlphaFoldDB" id="A9WNM7"/>
<reference evidence="3" key="1">
    <citation type="journal article" date="2008" name="J. Bacteriol.">
        <title>Genome sequence of the fish pathogen Renibacterium salmoninarum suggests reductive evolution away from an environmental Arthrobacter ancestor.</title>
        <authorList>
            <person name="Wiens G.D."/>
            <person name="Rockey D.D."/>
            <person name="Wu Z."/>
            <person name="Chang J."/>
            <person name="Levy R."/>
            <person name="Crane S."/>
            <person name="Chen D.S."/>
            <person name="Capri G.R."/>
            <person name="Burnett J.R."/>
            <person name="Sudheesh P.S."/>
            <person name="Schipma M.J."/>
            <person name="Burd H."/>
            <person name="Bhattacharyya A."/>
            <person name="Rhodes L.D."/>
            <person name="Kaul R."/>
            <person name="Strom M.S."/>
        </authorList>
    </citation>
    <scope>NUCLEOTIDE SEQUENCE [LARGE SCALE GENOMIC DNA]</scope>
    <source>
        <strain evidence="3">ATCC 33209 / DSM 20767 / JCM 11484 / NBRC 15589 / NCIMB 2235</strain>
    </source>
</reference>
<dbReference type="KEGG" id="rsa:RSal33209_1509"/>
<dbReference type="GO" id="GO:0016020">
    <property type="term" value="C:membrane"/>
    <property type="evidence" value="ECO:0007669"/>
    <property type="project" value="TreeGrafter"/>
</dbReference>
<accession>A9WNM7</accession>
<evidence type="ECO:0000313" key="3">
    <source>
        <dbReference type="Proteomes" id="UP000002007"/>
    </source>
</evidence>
<evidence type="ECO:0000259" key="1">
    <source>
        <dbReference type="Pfam" id="PF12697"/>
    </source>
</evidence>
<dbReference type="eggNOG" id="COG0596">
    <property type="taxonomic scope" value="Bacteria"/>
</dbReference>
<name>A9WNM7_RENSM</name>
<dbReference type="HOGENOM" id="CLU_020336_50_5_11"/>
<sequence length="262" mass="28105">MPHSVHSVEGRASTLRVHHFGADSGRPLLMLHGFGSSAEFNWVQSGWIQPLTDAGRRVIAVDLPGHGGNPAPEALDEYTPSRIRAEILQLLADEGVKPLDAEDPTSGVDIIGYSLGARFAWEFGAAQPELVHRMVLGGPAADDPLADFNLAQAEEMLTSGTPIADPVTADLIGWAQQIPGNDMFALLSMARAVKTEPYDATESVPKMPILFVAGEKDKLAEKMPKLAELNGHAEILILPARNHFNAITSRAFKQAAIAFFAA</sequence>
<gene>
    <name evidence="2" type="ordered locus">RSal33209_1509</name>
</gene>
<proteinExistence type="predicted"/>
<protein>
    <submittedName>
        <fullName evidence="2">Hydrolase, alpha/beta fold superfamily</fullName>
    </submittedName>
</protein>
<evidence type="ECO:0000313" key="2">
    <source>
        <dbReference type="EMBL" id="ABY23245.1"/>
    </source>
</evidence>
<keyword evidence="3" id="KW-1185">Reference proteome</keyword>
<dbReference type="PANTHER" id="PTHR43798:SF5">
    <property type="entry name" value="MONOACYLGLYCEROL LIPASE ABHD6"/>
    <property type="match status" value="1"/>
</dbReference>
<feature type="domain" description="AB hydrolase-1" evidence="1">
    <location>
        <begin position="28"/>
        <end position="246"/>
    </location>
</feature>
<dbReference type="Pfam" id="PF12697">
    <property type="entry name" value="Abhydrolase_6"/>
    <property type="match status" value="1"/>
</dbReference>
<dbReference type="GO" id="GO:0047372">
    <property type="term" value="F:monoacylglycerol lipase activity"/>
    <property type="evidence" value="ECO:0007669"/>
    <property type="project" value="TreeGrafter"/>
</dbReference>
<organism evidence="2 3">
    <name type="scientific">Renibacterium salmoninarum (strain ATCC 33209 / DSM 20767 / JCM 11484 / NBRC 15589 / NCIMB 2235)</name>
    <dbReference type="NCBI Taxonomy" id="288705"/>
    <lineage>
        <taxon>Bacteria</taxon>
        <taxon>Bacillati</taxon>
        <taxon>Actinomycetota</taxon>
        <taxon>Actinomycetes</taxon>
        <taxon>Micrococcales</taxon>
        <taxon>Micrococcaceae</taxon>
        <taxon>Renibacterium</taxon>
    </lineage>
</organism>
<dbReference type="InterPro" id="IPR050266">
    <property type="entry name" value="AB_hydrolase_sf"/>
</dbReference>
<dbReference type="STRING" id="288705.RSal33209_1509"/>
<dbReference type="RefSeq" id="WP_012244924.1">
    <property type="nucleotide sequence ID" value="NC_010168.1"/>
</dbReference>
<keyword evidence="2" id="KW-0378">Hydrolase</keyword>